<dbReference type="EMBL" id="QOIP01000014">
    <property type="protein sequence ID" value="RLU14853.1"/>
    <property type="molecule type" value="Genomic_DNA"/>
</dbReference>
<sequence>MIHKCVVCTRERAAIPSQLMGELPAQRISSTVRSFLHSGIDYAGPIQIRASSGRGIKARKAYIALFVCLSTRAIHLELVGDYSTQAFLNAFARFCLRRELPQAMYSYNGTTFTGANRELKAAYKLALRNPDFLNMTASEKIEWNFVPPSTPHFGGLWEAGVKGVKHHLRRVLGSHTLTFEEFTTLLCQTEACLNSRPIAPMSDALEDYECLTPGHFLVGSAITVPPESSLLDLSENRLSRWQLVRLMTERFWRLWQDEYINSLQQRAKWRTVGPLIQVGQLVLLRSPLLPPCKWELGRIIQTHPGSNGLVRVVTIKTATSEYRRPIRKICILPVRHDSTRN</sequence>
<evidence type="ECO:0000259" key="1">
    <source>
        <dbReference type="PROSITE" id="PS50994"/>
    </source>
</evidence>
<feature type="domain" description="Integrase catalytic" evidence="1">
    <location>
        <begin position="20"/>
        <end position="221"/>
    </location>
</feature>
<dbReference type="PANTHER" id="PTHR47331:SF1">
    <property type="entry name" value="GAG-LIKE PROTEIN"/>
    <property type="match status" value="1"/>
</dbReference>
<dbReference type="OrthoDB" id="6615390at2759"/>
<dbReference type="InterPro" id="IPR036397">
    <property type="entry name" value="RNaseH_sf"/>
</dbReference>
<reference evidence="2 3" key="1">
    <citation type="journal article" date="2018" name="Genome Res.">
        <title>The genomic architecture and molecular evolution of ant odorant receptors.</title>
        <authorList>
            <person name="McKenzie S.K."/>
            <person name="Kronauer D.J.C."/>
        </authorList>
    </citation>
    <scope>NUCLEOTIDE SEQUENCE [LARGE SCALE GENOMIC DNA]</scope>
    <source>
        <strain evidence="2">Clonal line C1</strain>
    </source>
</reference>
<dbReference type="GO" id="GO:0003676">
    <property type="term" value="F:nucleic acid binding"/>
    <property type="evidence" value="ECO:0007669"/>
    <property type="project" value="InterPro"/>
</dbReference>
<dbReference type="Gene3D" id="3.30.420.10">
    <property type="entry name" value="Ribonuclease H-like superfamily/Ribonuclease H"/>
    <property type="match status" value="1"/>
</dbReference>
<comment type="caution">
    <text evidence="2">The sequence shown here is derived from an EMBL/GenBank/DDBJ whole genome shotgun (WGS) entry which is preliminary data.</text>
</comment>
<gene>
    <name evidence="2" type="ORF">DMN91_012740</name>
</gene>
<dbReference type="PROSITE" id="PS50994">
    <property type="entry name" value="INTEGRASE"/>
    <property type="match status" value="1"/>
</dbReference>
<dbReference type="PANTHER" id="PTHR47331">
    <property type="entry name" value="PHD-TYPE DOMAIN-CONTAINING PROTEIN"/>
    <property type="match status" value="1"/>
</dbReference>
<dbReference type="Proteomes" id="UP000279307">
    <property type="component" value="Chromosome 14"/>
</dbReference>
<organism evidence="2 3">
    <name type="scientific">Ooceraea biroi</name>
    <name type="common">Clonal raider ant</name>
    <name type="synonym">Cerapachys biroi</name>
    <dbReference type="NCBI Taxonomy" id="2015173"/>
    <lineage>
        <taxon>Eukaryota</taxon>
        <taxon>Metazoa</taxon>
        <taxon>Ecdysozoa</taxon>
        <taxon>Arthropoda</taxon>
        <taxon>Hexapoda</taxon>
        <taxon>Insecta</taxon>
        <taxon>Pterygota</taxon>
        <taxon>Neoptera</taxon>
        <taxon>Endopterygota</taxon>
        <taxon>Hymenoptera</taxon>
        <taxon>Apocrita</taxon>
        <taxon>Aculeata</taxon>
        <taxon>Formicoidea</taxon>
        <taxon>Formicidae</taxon>
        <taxon>Dorylinae</taxon>
        <taxon>Ooceraea</taxon>
    </lineage>
</organism>
<dbReference type="SUPFAM" id="SSF53098">
    <property type="entry name" value="Ribonuclease H-like"/>
    <property type="match status" value="1"/>
</dbReference>
<dbReference type="GO" id="GO:0015074">
    <property type="term" value="P:DNA integration"/>
    <property type="evidence" value="ECO:0007669"/>
    <property type="project" value="InterPro"/>
</dbReference>
<dbReference type="InterPro" id="IPR001584">
    <property type="entry name" value="Integrase_cat-core"/>
</dbReference>
<dbReference type="Pfam" id="PF18701">
    <property type="entry name" value="DUF5641"/>
    <property type="match status" value="1"/>
</dbReference>
<evidence type="ECO:0000313" key="2">
    <source>
        <dbReference type="EMBL" id="RLU14853.1"/>
    </source>
</evidence>
<dbReference type="AlphaFoldDB" id="A0A3L8D4B7"/>
<dbReference type="InterPro" id="IPR040676">
    <property type="entry name" value="DUF5641"/>
</dbReference>
<accession>A0A3L8D4B7</accession>
<evidence type="ECO:0000313" key="3">
    <source>
        <dbReference type="Proteomes" id="UP000279307"/>
    </source>
</evidence>
<dbReference type="InterPro" id="IPR012337">
    <property type="entry name" value="RNaseH-like_sf"/>
</dbReference>
<proteinExistence type="predicted"/>
<protein>
    <recommendedName>
        <fullName evidence="1">Integrase catalytic domain-containing protein</fullName>
    </recommendedName>
</protein>
<name>A0A3L8D4B7_OOCBI</name>